<evidence type="ECO:0008006" key="3">
    <source>
        <dbReference type="Google" id="ProtNLM"/>
    </source>
</evidence>
<proteinExistence type="predicted"/>
<accession>A0A6M3J156</accession>
<dbReference type="AlphaFoldDB" id="A0A6M3J156"/>
<reference evidence="2" key="1">
    <citation type="submission" date="2020-03" db="EMBL/GenBank/DDBJ databases">
        <title>The deep terrestrial virosphere.</title>
        <authorList>
            <person name="Holmfeldt K."/>
            <person name="Nilsson E."/>
            <person name="Simone D."/>
            <person name="Lopez-Fernandez M."/>
            <person name="Wu X."/>
            <person name="de Brujin I."/>
            <person name="Lundin D."/>
            <person name="Andersson A."/>
            <person name="Bertilsson S."/>
            <person name="Dopson M."/>
        </authorList>
    </citation>
    <scope>NUCLEOTIDE SEQUENCE</scope>
    <source>
        <strain evidence="2">MM415B00627</strain>
    </source>
</reference>
<protein>
    <recommendedName>
        <fullName evidence="3">Portal protein</fullName>
    </recommendedName>
</protein>
<name>A0A6M3J156_9ZZZZ</name>
<dbReference type="InterPro" id="IPR009279">
    <property type="entry name" value="Portal_Mu"/>
</dbReference>
<feature type="compositionally biased region" description="Basic and acidic residues" evidence="1">
    <location>
        <begin position="536"/>
        <end position="551"/>
    </location>
</feature>
<gene>
    <name evidence="2" type="ORF">MM415B00627_0032</name>
</gene>
<evidence type="ECO:0000256" key="1">
    <source>
        <dbReference type="SAM" id="MobiDB-lite"/>
    </source>
</evidence>
<dbReference type="EMBL" id="MT141497">
    <property type="protein sequence ID" value="QJA63450.1"/>
    <property type="molecule type" value="Genomic_DNA"/>
</dbReference>
<organism evidence="2">
    <name type="scientific">viral metagenome</name>
    <dbReference type="NCBI Taxonomy" id="1070528"/>
    <lineage>
        <taxon>unclassified sequences</taxon>
        <taxon>metagenomes</taxon>
        <taxon>organismal metagenomes</taxon>
    </lineage>
</organism>
<sequence length="708" mass="79237">MAEREARQLIGEVGAPGTKFFHGFIDGPEFNPKLEGKTGVENIRKMRVDPQVQAAELIVTLPIRTATYSVSANDPQIQADLEEALFRRLDWDRFLRHAMLAFPFGYELMEKVVVEDQGKFWFGRLAHRDQETIERWTPNPDDQERIGSISQQVWKDGATRMLEIPGEKLFHLAWEQVGNNFAGRSGLRAAYKPWFVKETAERIGAIGIERYGLGVPKWSLPKQYSAGDLAAAVASAQSFRAGEKAYIIQPDGFEFAVVGSGEADHYQPLPWVRYSDEMIATSVLAMVLSLGKTETGSRALGETMLDLFMISLGAVADWLVAAVNDQLVRPWLRWNYPNGDDIEAGVEWSNLQLKNIQMTSEALDRLGRGLFITPDDATEDVLRTWLSLPEREKQAPASAREPERPGRRVLRDTCSGHIHAAAADNGRWWRPVRPEEQFLALREIDGRIDDGRDQVASSFRSRRKEWADDLVRQLRDAMADGDYSDVADVAIPTSFIKPARTEIVTNLREVYRYGRRAVQDERRRQKRGSRVSAQDDGARDAEERSAARLLRDEPLDSEEVSTLFTTRATRYLKSLAARMEAIAIERAMGILRSKGDLVTDSDYAEIADSLVDALDASAVNDATVLVSEALGLGRDAAAQAAADEIGSAYYSTILDRNICDVCIQSDGEEVALASERYYELMPPNKGCESIASGSNRCRCLLVYIFEEK</sequence>
<dbReference type="Pfam" id="PF06074">
    <property type="entry name" value="Portal_Mu"/>
    <property type="match status" value="1"/>
</dbReference>
<evidence type="ECO:0000313" key="2">
    <source>
        <dbReference type="EMBL" id="QJA63450.1"/>
    </source>
</evidence>
<feature type="region of interest" description="Disordered" evidence="1">
    <location>
        <begin position="521"/>
        <end position="551"/>
    </location>
</feature>